<evidence type="ECO:0000313" key="5">
    <source>
        <dbReference type="EMBL" id="AIJ27037.1"/>
    </source>
</evidence>
<name>A0A076NA90_AMYME</name>
<feature type="compositionally biased region" description="Low complexity" evidence="3">
    <location>
        <begin position="41"/>
        <end position="52"/>
    </location>
</feature>
<dbReference type="InterPro" id="IPR032675">
    <property type="entry name" value="LRR_dom_sf"/>
</dbReference>
<feature type="compositionally biased region" description="Basic and acidic residues" evidence="3">
    <location>
        <begin position="53"/>
        <end position="66"/>
    </location>
</feature>
<dbReference type="KEGG" id="amq:AMETH_6945"/>
<reference evidence="5 6" key="1">
    <citation type="submission" date="2014-07" db="EMBL/GenBank/DDBJ databases">
        <title>Whole Genome Sequence of the Amycolatopsis methanolica 239.</title>
        <authorList>
            <person name="Tang B."/>
        </authorList>
    </citation>
    <scope>NUCLEOTIDE SEQUENCE [LARGE SCALE GENOMIC DNA]</scope>
    <source>
        <strain evidence="5 6">239</strain>
    </source>
</reference>
<dbReference type="PANTHER" id="PTHR48051:SF1">
    <property type="entry name" value="RAS SUPPRESSOR PROTEIN 1"/>
    <property type="match status" value="1"/>
</dbReference>
<dbReference type="STRING" id="1068978.AMETH_6945"/>
<feature type="compositionally biased region" description="Basic and acidic residues" evidence="3">
    <location>
        <begin position="27"/>
        <end position="40"/>
    </location>
</feature>
<proteinExistence type="predicted"/>
<accession>A0A076NA90</accession>
<dbReference type="EMBL" id="CP009110">
    <property type="protein sequence ID" value="AIJ27037.1"/>
    <property type="molecule type" value="Genomic_DNA"/>
</dbReference>
<evidence type="ECO:0000256" key="1">
    <source>
        <dbReference type="ARBA" id="ARBA00022614"/>
    </source>
</evidence>
<dbReference type="HOGENOM" id="CLU_1369731_0_0_11"/>
<dbReference type="AlphaFoldDB" id="A0A076NA90"/>
<organism evidence="5 6">
    <name type="scientific">Amycolatopsis methanolica 239</name>
    <dbReference type="NCBI Taxonomy" id="1068978"/>
    <lineage>
        <taxon>Bacteria</taxon>
        <taxon>Bacillati</taxon>
        <taxon>Actinomycetota</taxon>
        <taxon>Actinomycetes</taxon>
        <taxon>Pseudonocardiales</taxon>
        <taxon>Pseudonocardiaceae</taxon>
        <taxon>Amycolatopsis</taxon>
        <taxon>Amycolatopsis methanolica group</taxon>
    </lineage>
</organism>
<feature type="domain" description="Disease resistance R13L4/SHOC-2-like LRR" evidence="4">
    <location>
        <begin position="82"/>
        <end position="156"/>
    </location>
</feature>
<keyword evidence="6" id="KW-1185">Reference proteome</keyword>
<sequence>MIAPVCSPDGRRPPGPHPAARAARRSGVPERLRQRADRAAGRAVGPRPAGRAEPARRAGRPAEPDRVPVPLGQPRLTTLPDSLNRLGRLRYLSATDNGLKSLPSDLSGLRELRELRLYRNDLHELPDSIGELSKLRELHLHGNHLAELPMSIGKLRDPRENELRTLPDGLAALPLVKLDLRWNRWLETPPWLDDRLVLR</sequence>
<evidence type="ECO:0000259" key="4">
    <source>
        <dbReference type="Pfam" id="PF23598"/>
    </source>
</evidence>
<dbReference type="GO" id="GO:0005737">
    <property type="term" value="C:cytoplasm"/>
    <property type="evidence" value="ECO:0007669"/>
    <property type="project" value="TreeGrafter"/>
</dbReference>
<evidence type="ECO:0000313" key="6">
    <source>
        <dbReference type="Proteomes" id="UP000062973"/>
    </source>
</evidence>
<gene>
    <name evidence="5" type="ORF">AMETH_6945</name>
</gene>
<dbReference type="Pfam" id="PF23598">
    <property type="entry name" value="LRR_14"/>
    <property type="match status" value="1"/>
</dbReference>
<dbReference type="InterPro" id="IPR003591">
    <property type="entry name" value="Leu-rich_rpt_typical-subtyp"/>
</dbReference>
<dbReference type="Proteomes" id="UP000062973">
    <property type="component" value="Chromosome"/>
</dbReference>
<dbReference type="SMART" id="SM00369">
    <property type="entry name" value="LRR_TYP"/>
    <property type="match status" value="3"/>
</dbReference>
<dbReference type="InterPro" id="IPR055414">
    <property type="entry name" value="LRR_R13L4/SHOC2-like"/>
</dbReference>
<evidence type="ECO:0000256" key="3">
    <source>
        <dbReference type="SAM" id="MobiDB-lite"/>
    </source>
</evidence>
<dbReference type="PANTHER" id="PTHR48051">
    <property type="match status" value="1"/>
</dbReference>
<dbReference type="InterPro" id="IPR050216">
    <property type="entry name" value="LRR_domain-containing"/>
</dbReference>
<dbReference type="Gene3D" id="3.80.10.10">
    <property type="entry name" value="Ribonuclease Inhibitor"/>
    <property type="match status" value="1"/>
</dbReference>
<dbReference type="PATRIC" id="fig|1068978.7.peg.7459"/>
<keyword evidence="1" id="KW-0433">Leucine-rich repeat</keyword>
<dbReference type="SUPFAM" id="SSF52058">
    <property type="entry name" value="L domain-like"/>
    <property type="match status" value="1"/>
</dbReference>
<keyword evidence="2" id="KW-0677">Repeat</keyword>
<protein>
    <submittedName>
        <fullName evidence="5">Leucine-rich repeat-containing protein</fullName>
    </submittedName>
</protein>
<feature type="region of interest" description="Disordered" evidence="3">
    <location>
        <begin position="1"/>
        <end position="80"/>
    </location>
</feature>
<evidence type="ECO:0000256" key="2">
    <source>
        <dbReference type="ARBA" id="ARBA00022737"/>
    </source>
</evidence>
<dbReference type="eggNOG" id="COG4886">
    <property type="taxonomic scope" value="Bacteria"/>
</dbReference>